<feature type="domain" description="Response regulatory" evidence="2">
    <location>
        <begin position="86"/>
        <end position="204"/>
    </location>
</feature>
<keyword evidence="3" id="KW-0808">Transferase</keyword>
<proteinExistence type="predicted"/>
<dbReference type="Pfam" id="PF02518">
    <property type="entry name" value="HATPase_c"/>
    <property type="match status" value="1"/>
</dbReference>
<dbReference type="InterPro" id="IPR004358">
    <property type="entry name" value="Sig_transdc_His_kin-like_C"/>
</dbReference>
<dbReference type="SUPFAM" id="SSF55874">
    <property type="entry name" value="ATPase domain of HSP90 chaperone/DNA topoisomerase II/histidine kinase"/>
    <property type="match status" value="1"/>
</dbReference>
<dbReference type="CDD" id="cd17546">
    <property type="entry name" value="REC_hyHK_CKI1_RcsC-like"/>
    <property type="match status" value="1"/>
</dbReference>
<reference evidence="3" key="1">
    <citation type="submission" date="2018-06" db="EMBL/GenBank/DDBJ databases">
        <authorList>
            <person name="Zhirakovskaya E."/>
        </authorList>
    </citation>
    <scope>NUCLEOTIDE SEQUENCE</scope>
</reference>
<dbReference type="Gene3D" id="3.40.50.2300">
    <property type="match status" value="1"/>
</dbReference>
<evidence type="ECO:0000259" key="2">
    <source>
        <dbReference type="PROSITE" id="PS50110"/>
    </source>
</evidence>
<feature type="non-terminal residue" evidence="3">
    <location>
        <position position="1"/>
    </location>
</feature>
<accession>A0A3B0T4U4</accession>
<dbReference type="SUPFAM" id="SSF52172">
    <property type="entry name" value="CheY-like"/>
    <property type="match status" value="1"/>
</dbReference>
<evidence type="ECO:0000313" key="3">
    <source>
        <dbReference type="EMBL" id="VAW13355.1"/>
    </source>
</evidence>
<organism evidence="3">
    <name type="scientific">hydrothermal vent metagenome</name>
    <dbReference type="NCBI Taxonomy" id="652676"/>
    <lineage>
        <taxon>unclassified sequences</taxon>
        <taxon>metagenomes</taxon>
        <taxon>ecological metagenomes</taxon>
    </lineage>
</organism>
<dbReference type="EMBL" id="UOEN01000166">
    <property type="protein sequence ID" value="VAW13355.1"/>
    <property type="molecule type" value="Genomic_DNA"/>
</dbReference>
<dbReference type="InterPro" id="IPR003594">
    <property type="entry name" value="HATPase_dom"/>
</dbReference>
<dbReference type="PRINTS" id="PR00344">
    <property type="entry name" value="BCTRLSENSOR"/>
</dbReference>
<evidence type="ECO:0000256" key="1">
    <source>
        <dbReference type="ARBA" id="ARBA00022553"/>
    </source>
</evidence>
<dbReference type="PROSITE" id="PS50110">
    <property type="entry name" value="RESPONSE_REGULATORY"/>
    <property type="match status" value="1"/>
</dbReference>
<dbReference type="AlphaFoldDB" id="A0A3B0T4U4"/>
<protein>
    <submittedName>
        <fullName evidence="3">Sensory box histidine kinase/response regulator</fullName>
    </submittedName>
</protein>
<dbReference type="GO" id="GO:0000160">
    <property type="term" value="P:phosphorelay signal transduction system"/>
    <property type="evidence" value="ECO:0007669"/>
    <property type="project" value="InterPro"/>
</dbReference>
<dbReference type="SMART" id="SM00448">
    <property type="entry name" value="REC"/>
    <property type="match status" value="1"/>
</dbReference>
<name>A0A3B0T4U4_9ZZZZ</name>
<dbReference type="Gene3D" id="3.30.565.10">
    <property type="entry name" value="Histidine kinase-like ATPase, C-terminal domain"/>
    <property type="match status" value="1"/>
</dbReference>
<dbReference type="PANTHER" id="PTHR45339">
    <property type="entry name" value="HYBRID SIGNAL TRANSDUCTION HISTIDINE KINASE J"/>
    <property type="match status" value="1"/>
</dbReference>
<dbReference type="PANTHER" id="PTHR45339:SF5">
    <property type="entry name" value="HISTIDINE KINASE"/>
    <property type="match status" value="1"/>
</dbReference>
<dbReference type="InterPro" id="IPR011006">
    <property type="entry name" value="CheY-like_superfamily"/>
</dbReference>
<keyword evidence="1" id="KW-0597">Phosphoprotein</keyword>
<dbReference type="GO" id="GO:0016301">
    <property type="term" value="F:kinase activity"/>
    <property type="evidence" value="ECO:0007669"/>
    <property type="project" value="UniProtKB-KW"/>
</dbReference>
<dbReference type="InterPro" id="IPR036890">
    <property type="entry name" value="HATPase_C_sf"/>
</dbReference>
<dbReference type="Pfam" id="PF00072">
    <property type="entry name" value="Response_reg"/>
    <property type="match status" value="1"/>
</dbReference>
<gene>
    <name evidence="3" type="ORF">MNBD_BACTEROID05-591</name>
</gene>
<dbReference type="InterPro" id="IPR001789">
    <property type="entry name" value="Sig_transdc_resp-reg_receiver"/>
</dbReference>
<keyword evidence="3" id="KW-0418">Kinase</keyword>
<sequence length="207" mass="22735">VFEAFSQADSSTTRQFGGTGLGLAICVKLVALMKGKIWLESEVNVGSTFSFTAKFKVLSAKEISSIRGDRKGLTDMVLDKVLVGLKILLAEDNLVNQKIAVRILEKKGCVVTPVVNGQEVLHELEKGSFDVILMDAQMPVLDGIEATRLIRKNEESTGHHMPIIALTARAMQDDRKEFDEVGMDGYVAKPIDRAKLYEEIGKIIKKG</sequence>